<protein>
    <submittedName>
        <fullName evidence="1">Uncharacterized protein</fullName>
    </submittedName>
</protein>
<evidence type="ECO:0000313" key="2">
    <source>
        <dbReference type="Proteomes" id="UP000722459"/>
    </source>
</evidence>
<comment type="caution">
    <text evidence="1">The sequence shown here is derived from an EMBL/GenBank/DDBJ whole genome shotgun (WGS) entry which is preliminary data.</text>
</comment>
<gene>
    <name evidence="1" type="ORF">HON47_01890</name>
</gene>
<dbReference type="AlphaFoldDB" id="A0A8T5GF22"/>
<dbReference type="EMBL" id="JABJNZ010000026">
    <property type="protein sequence ID" value="MBT4870297.1"/>
    <property type="molecule type" value="Genomic_DNA"/>
</dbReference>
<proteinExistence type="predicted"/>
<dbReference type="PROSITE" id="PS51257">
    <property type="entry name" value="PROKAR_LIPOPROTEIN"/>
    <property type="match status" value="1"/>
</dbReference>
<name>A0A8T5GF22_9ARCH</name>
<accession>A0A8T5GF22</accession>
<organism evidence="1 2">
    <name type="scientific">Candidatus Iainarchaeum sp</name>
    <dbReference type="NCBI Taxonomy" id="3101447"/>
    <lineage>
        <taxon>Archaea</taxon>
        <taxon>Candidatus Iainarchaeota</taxon>
        <taxon>Candidatus Iainarchaeia</taxon>
        <taxon>Candidatus Iainarchaeales</taxon>
        <taxon>Candidatus Iainarchaeaceae</taxon>
        <taxon>Candidatus Iainarchaeum</taxon>
    </lineage>
</organism>
<sequence>MKLKIIGILAILFLFALGCTQLPVCGNGICETGESGICSTDCAITLTPSNHISNALLAVRNGGQTTTQSFTLQSNDMITGTNFVADGFDQRSIIIAAAGNGKFPEGKYEVNVDTSSGNGEDFSYFTYTGATDLKSKARVICELTGDTLDDILNISAEYITDAEGLDTAICEGDAIQPCCAIIIQEA</sequence>
<dbReference type="Proteomes" id="UP000722459">
    <property type="component" value="Unassembled WGS sequence"/>
</dbReference>
<evidence type="ECO:0000313" key="1">
    <source>
        <dbReference type="EMBL" id="MBT4870297.1"/>
    </source>
</evidence>
<reference evidence="1" key="1">
    <citation type="journal article" date="2021" name="ISME J.">
        <title>Mercury methylation by metabolically versatile and cosmopolitan marine bacteria.</title>
        <authorList>
            <person name="Lin H."/>
            <person name="Ascher D.B."/>
            <person name="Myung Y."/>
            <person name="Lamborg C.H."/>
            <person name="Hallam S.J."/>
            <person name="Gionfriddo C.M."/>
            <person name="Holt K.E."/>
            <person name="Moreau J.W."/>
        </authorList>
    </citation>
    <scope>NUCLEOTIDE SEQUENCE</scope>
    <source>
        <strain evidence="1">SI075_bin30</strain>
    </source>
</reference>